<evidence type="ECO:0000313" key="3">
    <source>
        <dbReference type="Proteomes" id="UP001370490"/>
    </source>
</evidence>
<evidence type="ECO:0008006" key="4">
    <source>
        <dbReference type="Google" id="ProtNLM"/>
    </source>
</evidence>
<dbReference type="SUPFAM" id="SSF48452">
    <property type="entry name" value="TPR-like"/>
    <property type="match status" value="1"/>
</dbReference>
<name>A0AAN8UVK9_9MAGN</name>
<gene>
    <name evidence="2" type="ORF">RJ641_015858</name>
</gene>
<sequence>MKLLEDLPGQQSRIAGIEAQRYGEARSSFESAIGKLRASGEKKSSFFGIVLNQMGLACVQMYRIEEAAELFEEAMAILEQDCGSYHLDTIGVYSNLAVTYDAMGRISFSSASGSKAGFRSVPSEDAIEVLEHILKVRKEKLGTANPDVDDEKKRLAKLAEPETGRENRFKTTLFQTAKG</sequence>
<organism evidence="2 3">
    <name type="scientific">Dillenia turbinata</name>
    <dbReference type="NCBI Taxonomy" id="194707"/>
    <lineage>
        <taxon>Eukaryota</taxon>
        <taxon>Viridiplantae</taxon>
        <taxon>Streptophyta</taxon>
        <taxon>Embryophyta</taxon>
        <taxon>Tracheophyta</taxon>
        <taxon>Spermatophyta</taxon>
        <taxon>Magnoliopsida</taxon>
        <taxon>eudicotyledons</taxon>
        <taxon>Gunneridae</taxon>
        <taxon>Pentapetalae</taxon>
        <taxon>Dilleniales</taxon>
        <taxon>Dilleniaceae</taxon>
        <taxon>Dillenia</taxon>
    </lineage>
</organism>
<proteinExistence type="predicted"/>
<feature type="region of interest" description="Disordered" evidence="1">
    <location>
        <begin position="159"/>
        <end position="179"/>
    </location>
</feature>
<comment type="caution">
    <text evidence="2">The sequence shown here is derived from an EMBL/GenBank/DDBJ whole genome shotgun (WGS) entry which is preliminary data.</text>
</comment>
<keyword evidence="3" id="KW-1185">Reference proteome</keyword>
<evidence type="ECO:0000256" key="1">
    <source>
        <dbReference type="SAM" id="MobiDB-lite"/>
    </source>
</evidence>
<dbReference type="AlphaFoldDB" id="A0AAN8UVK9"/>
<reference evidence="2 3" key="1">
    <citation type="submission" date="2023-12" db="EMBL/GenBank/DDBJ databases">
        <title>A high-quality genome assembly for Dillenia turbinata (Dilleniales).</title>
        <authorList>
            <person name="Chanderbali A."/>
        </authorList>
    </citation>
    <scope>NUCLEOTIDE SEQUENCE [LARGE SCALE GENOMIC DNA]</scope>
    <source>
        <strain evidence="2">LSX21</strain>
        <tissue evidence="2">Leaf</tissue>
    </source>
</reference>
<evidence type="ECO:0000313" key="2">
    <source>
        <dbReference type="EMBL" id="KAK6919954.1"/>
    </source>
</evidence>
<dbReference type="PANTHER" id="PTHR46284">
    <property type="entry name" value="PROTEIN KINESIN LIGHT CHAIN-RELATED 3"/>
    <property type="match status" value="1"/>
</dbReference>
<protein>
    <recommendedName>
        <fullName evidence="4">MalT-like TPR region domain-containing protein</fullName>
    </recommendedName>
</protein>
<dbReference type="Proteomes" id="UP001370490">
    <property type="component" value="Unassembled WGS sequence"/>
</dbReference>
<dbReference type="PANTHER" id="PTHR46284:SF9">
    <property type="entry name" value="OS02G0109800 PROTEIN"/>
    <property type="match status" value="1"/>
</dbReference>
<feature type="compositionally biased region" description="Basic and acidic residues" evidence="1">
    <location>
        <begin position="159"/>
        <end position="169"/>
    </location>
</feature>
<dbReference type="InterPro" id="IPR011990">
    <property type="entry name" value="TPR-like_helical_dom_sf"/>
</dbReference>
<feature type="compositionally biased region" description="Polar residues" evidence="1">
    <location>
        <begin position="170"/>
        <end position="179"/>
    </location>
</feature>
<dbReference type="Gene3D" id="1.25.40.10">
    <property type="entry name" value="Tetratricopeptide repeat domain"/>
    <property type="match status" value="1"/>
</dbReference>
<accession>A0AAN8UVK9</accession>
<dbReference type="EMBL" id="JBAMMX010000021">
    <property type="protein sequence ID" value="KAK6919954.1"/>
    <property type="molecule type" value="Genomic_DNA"/>
</dbReference>
<dbReference type="Pfam" id="PF13424">
    <property type="entry name" value="TPR_12"/>
    <property type="match status" value="1"/>
</dbReference>